<feature type="domain" description="Sodium/calcium exchanger membrane region" evidence="19">
    <location>
        <begin position="107"/>
        <end position="249"/>
    </location>
</feature>
<dbReference type="GO" id="GO:0005262">
    <property type="term" value="F:calcium channel activity"/>
    <property type="evidence" value="ECO:0007669"/>
    <property type="project" value="TreeGrafter"/>
</dbReference>
<dbReference type="GeneID" id="112680659"/>
<evidence type="ECO:0000256" key="7">
    <source>
        <dbReference type="ARBA" id="ARBA00022692"/>
    </source>
</evidence>
<dbReference type="InterPro" id="IPR004481">
    <property type="entry name" value="K/Na/Ca-exchanger"/>
</dbReference>
<evidence type="ECO:0000256" key="10">
    <source>
        <dbReference type="ARBA" id="ARBA00022847"/>
    </source>
</evidence>
<evidence type="ECO:0000259" key="19">
    <source>
        <dbReference type="Pfam" id="PF01699"/>
    </source>
</evidence>
<feature type="domain" description="Sodium/calcium exchanger membrane region" evidence="19">
    <location>
        <begin position="356"/>
        <end position="506"/>
    </location>
</feature>
<feature type="transmembrane region" description="Helical" evidence="17">
    <location>
        <begin position="357"/>
        <end position="377"/>
    </location>
</feature>
<dbReference type="PANTHER" id="PTHR10846">
    <property type="entry name" value="SODIUM/POTASSIUM/CALCIUM EXCHANGER"/>
    <property type="match status" value="1"/>
</dbReference>
<keyword evidence="5" id="KW-0633">Potassium transport</keyword>
<dbReference type="InterPro" id="IPR004837">
    <property type="entry name" value="NaCa_Exmemb"/>
</dbReference>
<feature type="transmembrane region" description="Helical" evidence="17">
    <location>
        <begin position="103"/>
        <end position="121"/>
    </location>
</feature>
<dbReference type="GO" id="GO:0006874">
    <property type="term" value="P:intracellular calcium ion homeostasis"/>
    <property type="evidence" value="ECO:0007669"/>
    <property type="project" value="TreeGrafter"/>
</dbReference>
<evidence type="ECO:0000256" key="5">
    <source>
        <dbReference type="ARBA" id="ARBA00022538"/>
    </source>
</evidence>
<sequence length="522" mass="56469">MYKPVLGIVLVHVAVLVANSARPARSSPAQNIDPGVAFRATAVDPAAVETVTDNFTATIVTEENDTSTSYGFGNSSTCENASRSIDDFPPDFFTNEQRRHGAVVFHFLVAFYGFVFIAFVCNDYFLPSVFCICLDLGISPDVAGATFMATATCAPELFVSVIGTFLTESDLGVGTIVGSAIYNTLGVSACAGLAAKKAIRLEKWPLLRDSGVYIVAIVALAVIVVDDVVMWYEALFMLIMYFGYFLLMFTQGKLRMAAKKLKNKNSFRSSTNTVKPPAFDIGYGVYRSFYFTEYVPAKTTQTSKDLNQADDGEKISPIWKAPEGVLPTVWWAFSLPVAFALSVTVPDCRTKRKVYPFTFIMCIIWIGISSYIVSWMLAVCGDTFHISDIVMGIAVLAAGGSIPEATSGIINARNGEGSMSISNALGANTLDILLCLGLPWFIKSLMPVAMKGGPVQMETNDLFFNCICMIISVVILNIAAAANGFKMYKTFGIICLIGHVVIITLFVCKGLKIVKAPSIGQC</sequence>
<feature type="transmembrane region" description="Helical" evidence="17">
    <location>
        <begin position="462"/>
        <end position="482"/>
    </location>
</feature>
<keyword evidence="15 17" id="KW-0472">Membrane</keyword>
<evidence type="ECO:0000256" key="8">
    <source>
        <dbReference type="ARBA" id="ARBA00022729"/>
    </source>
</evidence>
<dbReference type="Proteomes" id="UP000694846">
    <property type="component" value="Unplaced"/>
</dbReference>
<dbReference type="GO" id="GO:0005886">
    <property type="term" value="C:plasma membrane"/>
    <property type="evidence" value="ECO:0007669"/>
    <property type="project" value="TreeGrafter"/>
</dbReference>
<feature type="transmembrane region" description="Helical" evidence="17">
    <location>
        <begin position="488"/>
        <end position="508"/>
    </location>
</feature>
<evidence type="ECO:0000256" key="18">
    <source>
        <dbReference type="SAM" id="SignalP"/>
    </source>
</evidence>
<evidence type="ECO:0000256" key="1">
    <source>
        <dbReference type="ARBA" id="ARBA00004141"/>
    </source>
</evidence>
<evidence type="ECO:0000256" key="3">
    <source>
        <dbReference type="ARBA" id="ARBA00022448"/>
    </source>
</evidence>
<evidence type="ECO:0000256" key="15">
    <source>
        <dbReference type="ARBA" id="ARBA00023136"/>
    </source>
</evidence>
<accession>A0A8B8F716</accession>
<keyword evidence="3" id="KW-0813">Transport</keyword>
<dbReference type="PANTHER" id="PTHR10846:SF2">
    <property type="entry name" value="RE48874P"/>
    <property type="match status" value="1"/>
</dbReference>
<evidence type="ECO:0000256" key="12">
    <source>
        <dbReference type="ARBA" id="ARBA00022989"/>
    </source>
</evidence>
<feature type="signal peptide" evidence="18">
    <location>
        <begin position="1"/>
        <end position="26"/>
    </location>
</feature>
<dbReference type="NCBIfam" id="TIGR00367">
    <property type="entry name" value="calcium/sodium antiporter"/>
    <property type="match status" value="1"/>
</dbReference>
<evidence type="ECO:0000256" key="2">
    <source>
        <dbReference type="ARBA" id="ARBA00005364"/>
    </source>
</evidence>
<keyword evidence="11" id="KW-0630">Potassium</keyword>
<dbReference type="OrthoDB" id="2127281at2759"/>
<feature type="transmembrane region" description="Helical" evidence="17">
    <location>
        <begin position="424"/>
        <end position="442"/>
    </location>
</feature>
<feature type="transmembrane region" description="Helical" evidence="17">
    <location>
        <begin position="231"/>
        <end position="250"/>
    </location>
</feature>
<name>A0A8B8F716_9HEMI</name>
<keyword evidence="9" id="KW-0106">Calcium</keyword>
<keyword evidence="7 17" id="KW-0812">Transmembrane</keyword>
<evidence type="ECO:0000256" key="4">
    <source>
        <dbReference type="ARBA" id="ARBA00022449"/>
    </source>
</evidence>
<keyword evidence="4" id="KW-0050">Antiport</keyword>
<keyword evidence="13" id="KW-0915">Sodium</keyword>
<dbReference type="GO" id="GO:0015293">
    <property type="term" value="F:symporter activity"/>
    <property type="evidence" value="ECO:0007669"/>
    <property type="project" value="UniProtKB-KW"/>
</dbReference>
<evidence type="ECO:0000256" key="11">
    <source>
        <dbReference type="ARBA" id="ARBA00022958"/>
    </source>
</evidence>
<dbReference type="AlphaFoldDB" id="A0A8B8F716"/>
<keyword evidence="8 18" id="KW-0732">Signal</keyword>
<reference evidence="21" key="1">
    <citation type="submission" date="2025-08" db="UniProtKB">
        <authorList>
            <consortium name="RefSeq"/>
        </authorList>
    </citation>
    <scope>IDENTIFICATION</scope>
    <source>
        <tissue evidence="21">Whole body</tissue>
    </source>
</reference>
<keyword evidence="6" id="KW-0109">Calcium transport</keyword>
<feature type="transmembrane region" description="Helical" evidence="17">
    <location>
        <begin position="389"/>
        <end position="412"/>
    </location>
</feature>
<evidence type="ECO:0000256" key="6">
    <source>
        <dbReference type="ARBA" id="ARBA00022568"/>
    </source>
</evidence>
<evidence type="ECO:0000313" key="21">
    <source>
        <dbReference type="RefSeq" id="XP_025406609.1"/>
    </source>
</evidence>
<evidence type="ECO:0000256" key="13">
    <source>
        <dbReference type="ARBA" id="ARBA00023053"/>
    </source>
</evidence>
<keyword evidence="16" id="KW-0739">Sodium transport</keyword>
<proteinExistence type="inferred from homology"/>
<dbReference type="FunFam" id="1.20.1420.30:FF:000009">
    <property type="entry name" value="sodium/potassium/calcium exchanger 5 isoform X2"/>
    <property type="match status" value="1"/>
</dbReference>
<keyword evidence="20" id="KW-1185">Reference proteome</keyword>
<protein>
    <submittedName>
        <fullName evidence="21">Sodium/potassium/calcium exchanger 5-like isoform X2</fullName>
    </submittedName>
</protein>
<organism evidence="20 21">
    <name type="scientific">Sipha flava</name>
    <name type="common">yellow sugarcane aphid</name>
    <dbReference type="NCBI Taxonomy" id="143950"/>
    <lineage>
        <taxon>Eukaryota</taxon>
        <taxon>Metazoa</taxon>
        <taxon>Ecdysozoa</taxon>
        <taxon>Arthropoda</taxon>
        <taxon>Hexapoda</taxon>
        <taxon>Insecta</taxon>
        <taxon>Pterygota</taxon>
        <taxon>Neoptera</taxon>
        <taxon>Paraneoptera</taxon>
        <taxon>Hemiptera</taxon>
        <taxon>Sternorrhyncha</taxon>
        <taxon>Aphidomorpha</taxon>
        <taxon>Aphidoidea</taxon>
        <taxon>Aphididae</taxon>
        <taxon>Sipha</taxon>
    </lineage>
</organism>
<evidence type="ECO:0000313" key="20">
    <source>
        <dbReference type="Proteomes" id="UP000694846"/>
    </source>
</evidence>
<feature type="transmembrane region" description="Helical" evidence="17">
    <location>
        <begin position="172"/>
        <end position="194"/>
    </location>
</feature>
<feature type="transmembrane region" description="Helical" evidence="17">
    <location>
        <begin position="206"/>
        <end position="225"/>
    </location>
</feature>
<keyword evidence="12 17" id="KW-1133">Transmembrane helix</keyword>
<evidence type="ECO:0000256" key="9">
    <source>
        <dbReference type="ARBA" id="ARBA00022837"/>
    </source>
</evidence>
<dbReference type="InterPro" id="IPR044880">
    <property type="entry name" value="NCX_ion-bd_dom_sf"/>
</dbReference>
<comment type="subcellular location">
    <subcellularLocation>
        <location evidence="1">Membrane</location>
        <topology evidence="1">Multi-pass membrane protein</topology>
    </subcellularLocation>
</comment>
<keyword evidence="10" id="KW-0769">Symport</keyword>
<dbReference type="GO" id="GO:0008273">
    <property type="term" value="F:calcium, potassium:sodium antiporter activity"/>
    <property type="evidence" value="ECO:0007669"/>
    <property type="project" value="TreeGrafter"/>
</dbReference>
<gene>
    <name evidence="21" type="primary">LOC112680659</name>
</gene>
<dbReference type="RefSeq" id="XP_025406609.1">
    <property type="nucleotide sequence ID" value="XM_025550824.1"/>
</dbReference>
<evidence type="ECO:0000256" key="14">
    <source>
        <dbReference type="ARBA" id="ARBA00023065"/>
    </source>
</evidence>
<dbReference type="Gene3D" id="1.20.1420.30">
    <property type="entry name" value="NCX, central ion-binding region"/>
    <property type="match status" value="2"/>
</dbReference>
<evidence type="ECO:0000256" key="17">
    <source>
        <dbReference type="SAM" id="Phobius"/>
    </source>
</evidence>
<dbReference type="Pfam" id="PF01699">
    <property type="entry name" value="Na_Ca_ex"/>
    <property type="match status" value="2"/>
</dbReference>
<keyword evidence="14" id="KW-0406">Ion transport</keyword>
<feature type="chain" id="PRO_5034215169" evidence="18">
    <location>
        <begin position="27"/>
        <end position="522"/>
    </location>
</feature>
<evidence type="ECO:0000256" key="16">
    <source>
        <dbReference type="ARBA" id="ARBA00023201"/>
    </source>
</evidence>
<comment type="similarity">
    <text evidence="2">Belongs to the Ca(2+):cation antiporter (CaCA) (TC 2.A.19) family. SLC24A subfamily.</text>
</comment>